<keyword evidence="2" id="KW-1185">Reference proteome</keyword>
<organism evidence="1 2">
    <name type="scientific">Ruminiclostridium hungatei</name>
    <name type="common">Clostridium hungatei</name>
    <dbReference type="NCBI Taxonomy" id="48256"/>
    <lineage>
        <taxon>Bacteria</taxon>
        <taxon>Bacillati</taxon>
        <taxon>Bacillota</taxon>
        <taxon>Clostridia</taxon>
        <taxon>Eubacteriales</taxon>
        <taxon>Oscillospiraceae</taxon>
        <taxon>Ruminiclostridium</taxon>
    </lineage>
</organism>
<reference evidence="1 2" key="1">
    <citation type="submission" date="2017-03" db="EMBL/GenBank/DDBJ databases">
        <title>Genome sequence of Clostridium hungatei DSM 14427.</title>
        <authorList>
            <person name="Poehlein A."/>
            <person name="Daniel R."/>
        </authorList>
    </citation>
    <scope>NUCLEOTIDE SEQUENCE [LARGE SCALE GENOMIC DNA]</scope>
    <source>
        <strain evidence="1 2">DSM 14427</strain>
    </source>
</reference>
<accession>A0A1V4SJZ1</accession>
<dbReference type="STRING" id="48256.CLHUN_22350"/>
<name>A0A1V4SJZ1_RUMHU</name>
<sequence length="44" mass="4986">MYRSSLAEAKKLSESILTPQERTILENFSRSGTSQNITDRRAAK</sequence>
<gene>
    <name evidence="1" type="ORF">CLHUN_22350</name>
</gene>
<protein>
    <submittedName>
        <fullName evidence="1">Uncharacterized protein</fullName>
    </submittedName>
</protein>
<evidence type="ECO:0000313" key="1">
    <source>
        <dbReference type="EMBL" id="OPX43755.1"/>
    </source>
</evidence>
<dbReference type="RefSeq" id="WP_278247540.1">
    <property type="nucleotide sequence ID" value="NZ_MZGX01000014.1"/>
</dbReference>
<dbReference type="EMBL" id="MZGX01000014">
    <property type="protein sequence ID" value="OPX43755.1"/>
    <property type="molecule type" value="Genomic_DNA"/>
</dbReference>
<dbReference type="Proteomes" id="UP000191554">
    <property type="component" value="Unassembled WGS sequence"/>
</dbReference>
<comment type="caution">
    <text evidence="1">The sequence shown here is derived from an EMBL/GenBank/DDBJ whole genome shotgun (WGS) entry which is preliminary data.</text>
</comment>
<dbReference type="AlphaFoldDB" id="A0A1V4SJZ1"/>
<proteinExistence type="predicted"/>
<evidence type="ECO:0000313" key="2">
    <source>
        <dbReference type="Proteomes" id="UP000191554"/>
    </source>
</evidence>